<feature type="region of interest" description="Disordered" evidence="1">
    <location>
        <begin position="244"/>
        <end position="372"/>
    </location>
</feature>
<comment type="caution">
    <text evidence="2">The sequence shown here is derived from an EMBL/GenBank/DDBJ whole genome shotgun (WGS) entry which is preliminary data.</text>
</comment>
<feature type="compositionally biased region" description="Polar residues" evidence="1">
    <location>
        <begin position="326"/>
        <end position="339"/>
    </location>
</feature>
<proteinExistence type="predicted"/>
<dbReference type="AlphaFoldDB" id="A0AAD7BJN8"/>
<protein>
    <submittedName>
        <fullName evidence="2">Uncharacterized protein</fullName>
    </submittedName>
</protein>
<feature type="region of interest" description="Disordered" evidence="1">
    <location>
        <begin position="1"/>
        <end position="21"/>
    </location>
</feature>
<organism evidence="2 3">
    <name type="scientific">Mycena rosella</name>
    <name type="common">Pink bonnet</name>
    <name type="synonym">Agaricus rosellus</name>
    <dbReference type="NCBI Taxonomy" id="1033263"/>
    <lineage>
        <taxon>Eukaryota</taxon>
        <taxon>Fungi</taxon>
        <taxon>Dikarya</taxon>
        <taxon>Basidiomycota</taxon>
        <taxon>Agaricomycotina</taxon>
        <taxon>Agaricomycetes</taxon>
        <taxon>Agaricomycetidae</taxon>
        <taxon>Agaricales</taxon>
        <taxon>Marasmiineae</taxon>
        <taxon>Mycenaceae</taxon>
        <taxon>Mycena</taxon>
    </lineage>
</organism>
<feature type="compositionally biased region" description="Low complexity" evidence="1">
    <location>
        <begin position="312"/>
        <end position="325"/>
    </location>
</feature>
<reference evidence="2" key="1">
    <citation type="submission" date="2023-03" db="EMBL/GenBank/DDBJ databases">
        <title>Massive genome expansion in bonnet fungi (Mycena s.s.) driven by repeated elements and novel gene families across ecological guilds.</title>
        <authorList>
            <consortium name="Lawrence Berkeley National Laboratory"/>
            <person name="Harder C.B."/>
            <person name="Miyauchi S."/>
            <person name="Viragh M."/>
            <person name="Kuo A."/>
            <person name="Thoen E."/>
            <person name="Andreopoulos B."/>
            <person name="Lu D."/>
            <person name="Skrede I."/>
            <person name="Drula E."/>
            <person name="Henrissat B."/>
            <person name="Morin E."/>
            <person name="Kohler A."/>
            <person name="Barry K."/>
            <person name="LaButti K."/>
            <person name="Morin E."/>
            <person name="Salamov A."/>
            <person name="Lipzen A."/>
            <person name="Mereny Z."/>
            <person name="Hegedus B."/>
            <person name="Baldrian P."/>
            <person name="Stursova M."/>
            <person name="Weitz H."/>
            <person name="Taylor A."/>
            <person name="Grigoriev I.V."/>
            <person name="Nagy L.G."/>
            <person name="Martin F."/>
            <person name="Kauserud H."/>
        </authorList>
    </citation>
    <scope>NUCLEOTIDE SEQUENCE</scope>
    <source>
        <strain evidence="2">CBHHK067</strain>
    </source>
</reference>
<name>A0AAD7BJN8_MYCRO</name>
<dbReference type="EMBL" id="JARKIE010000648">
    <property type="protein sequence ID" value="KAJ7622693.1"/>
    <property type="molecule type" value="Genomic_DNA"/>
</dbReference>
<dbReference type="Proteomes" id="UP001221757">
    <property type="component" value="Unassembled WGS sequence"/>
</dbReference>
<keyword evidence="3" id="KW-1185">Reference proteome</keyword>
<accession>A0AAD7BJN8</accession>
<evidence type="ECO:0000313" key="2">
    <source>
        <dbReference type="EMBL" id="KAJ7622693.1"/>
    </source>
</evidence>
<evidence type="ECO:0000313" key="3">
    <source>
        <dbReference type="Proteomes" id="UP001221757"/>
    </source>
</evidence>
<gene>
    <name evidence="2" type="ORF">B0H17DRAFT_1219195</name>
</gene>
<sequence>MLSSRSTHSPHLPTEGHVSAKTPGLENAIHRGTNKAAFKSNATVPLHPATQHSNTVSTKSLVREVARPLVDRTPFPNRAAVASNKFKTPLPDNQKLAKLLLEANKTNALFHDSTDGPIPDNVRRISSGRTHVRAPRLSAHNKFVTPLNSGQHWDVSDAEIAAPEILELHVGALESDDYDEIEYMPPKSVETYSPPFEFSLPNYSHVGKTVLNLAQSYMHDDTPPVEIEPTAEPANWNMFTLPKMETDDPFQQSPANVVAASTEKSAPKYSLAHPTSSRSRLGTSHARLGPSNSRPGTSTPGARVSKSYLRLTPNPTSATNTTATSGSKTVLPQAHSQGPNVRRPATAAAMYPSKRASAPLSKRTAPVPVLERTRSDPIAGEFAMLEISSPEIEDDFIFDV</sequence>
<feature type="compositionally biased region" description="Polar residues" evidence="1">
    <location>
        <begin position="273"/>
        <end position="282"/>
    </location>
</feature>
<evidence type="ECO:0000256" key="1">
    <source>
        <dbReference type="SAM" id="MobiDB-lite"/>
    </source>
</evidence>
<feature type="compositionally biased region" description="Polar residues" evidence="1">
    <location>
        <begin position="290"/>
        <end position="300"/>
    </location>
</feature>